<evidence type="ECO:0000313" key="2">
    <source>
        <dbReference type="Proteomes" id="UP001602287"/>
    </source>
</evidence>
<evidence type="ECO:0008006" key="3">
    <source>
        <dbReference type="Google" id="ProtNLM"/>
    </source>
</evidence>
<name>A0ABW6VNY7_9ACTN</name>
<protein>
    <recommendedName>
        <fullName evidence="3">MarR family transcriptional regulator</fullName>
    </recommendedName>
</protein>
<dbReference type="RefSeq" id="WP_387218702.1">
    <property type="nucleotide sequence ID" value="NZ_JBIAZM010000002.1"/>
</dbReference>
<keyword evidence="2" id="KW-1185">Reference proteome</keyword>
<comment type="caution">
    <text evidence="1">The sequence shown here is derived from an EMBL/GenBank/DDBJ whole genome shotgun (WGS) entry which is preliminary data.</text>
</comment>
<reference evidence="1 2" key="1">
    <citation type="submission" date="2024-10" db="EMBL/GenBank/DDBJ databases">
        <title>The Natural Products Discovery Center: Release of the First 8490 Sequenced Strains for Exploring Actinobacteria Biosynthetic Diversity.</title>
        <authorList>
            <person name="Kalkreuter E."/>
            <person name="Kautsar S.A."/>
            <person name="Yang D."/>
            <person name="Bader C.D."/>
            <person name="Teijaro C.N."/>
            <person name="Fluegel L."/>
            <person name="Davis C.M."/>
            <person name="Simpson J.R."/>
            <person name="Lauterbach L."/>
            <person name="Steele A.D."/>
            <person name="Gui C."/>
            <person name="Meng S."/>
            <person name="Li G."/>
            <person name="Viehrig K."/>
            <person name="Ye F."/>
            <person name="Su P."/>
            <person name="Kiefer A.F."/>
            <person name="Nichols A."/>
            <person name="Cepeda A.J."/>
            <person name="Yan W."/>
            <person name="Fan B."/>
            <person name="Jiang Y."/>
            <person name="Adhikari A."/>
            <person name="Zheng C.-J."/>
            <person name="Schuster L."/>
            <person name="Cowan T.M."/>
            <person name="Smanski M.J."/>
            <person name="Chevrette M.G."/>
            <person name="De Carvalho L.P.S."/>
            <person name="Shen B."/>
        </authorList>
    </citation>
    <scope>NUCLEOTIDE SEQUENCE [LARGE SCALE GENOMIC DNA]</scope>
    <source>
        <strain evidence="1 2">NPDC000140</strain>
    </source>
</reference>
<gene>
    <name evidence="1" type="ORF">ACFY3B_07065</name>
</gene>
<dbReference type="Proteomes" id="UP001602287">
    <property type="component" value="Unassembled WGS sequence"/>
</dbReference>
<proteinExistence type="predicted"/>
<sequence length="53" mass="5869">MTLTEAGRATLTGLLERSDADRRDAVDRAGLSLSDLEDARATLRRLVDALQRR</sequence>
<evidence type="ECO:0000313" key="1">
    <source>
        <dbReference type="EMBL" id="MFF5199356.1"/>
    </source>
</evidence>
<accession>A0ABW6VNY7</accession>
<organism evidence="1 2">
    <name type="scientific">Micromonospora parva</name>
    <dbReference type="NCBI Taxonomy" id="1464048"/>
    <lineage>
        <taxon>Bacteria</taxon>
        <taxon>Bacillati</taxon>
        <taxon>Actinomycetota</taxon>
        <taxon>Actinomycetes</taxon>
        <taxon>Micromonosporales</taxon>
        <taxon>Micromonosporaceae</taxon>
        <taxon>Micromonospora</taxon>
    </lineage>
</organism>
<dbReference type="EMBL" id="JBIAZM010000002">
    <property type="protein sequence ID" value="MFF5199356.1"/>
    <property type="molecule type" value="Genomic_DNA"/>
</dbReference>